<dbReference type="AlphaFoldDB" id="A0A2M7LIZ9"/>
<name>A0A2M7LIZ9_9BACT</name>
<dbReference type="Proteomes" id="UP000229531">
    <property type="component" value="Unassembled WGS sequence"/>
</dbReference>
<evidence type="ECO:0000313" key="2">
    <source>
        <dbReference type="Proteomes" id="UP000229531"/>
    </source>
</evidence>
<reference evidence="2" key="1">
    <citation type="submission" date="2017-09" db="EMBL/GenBank/DDBJ databases">
        <title>Depth-based differentiation of microbial function through sediment-hosted aquifers and enrichment of novel symbionts in the deep terrestrial subsurface.</title>
        <authorList>
            <person name="Probst A.J."/>
            <person name="Ladd B."/>
            <person name="Jarett J.K."/>
            <person name="Geller-Mcgrath D.E."/>
            <person name="Sieber C.M.K."/>
            <person name="Emerson J.B."/>
            <person name="Anantharaman K."/>
            <person name="Thomas B.C."/>
            <person name="Malmstrom R."/>
            <person name="Stieglmeier M."/>
            <person name="Klingl A."/>
            <person name="Woyke T."/>
            <person name="Ryan C.M."/>
            <person name="Banfield J.F."/>
        </authorList>
    </citation>
    <scope>NUCLEOTIDE SEQUENCE [LARGE SCALE GENOMIC DNA]</scope>
</reference>
<gene>
    <name evidence="1" type="ORF">COZ41_01735</name>
</gene>
<evidence type="ECO:0000313" key="1">
    <source>
        <dbReference type="EMBL" id="PIX68053.1"/>
    </source>
</evidence>
<accession>A0A2M7LIZ9</accession>
<proteinExistence type="predicted"/>
<comment type="caution">
    <text evidence="1">The sequence shown here is derived from an EMBL/GenBank/DDBJ whole genome shotgun (WGS) entry which is preliminary data.</text>
</comment>
<protein>
    <submittedName>
        <fullName evidence="1">Uncharacterized protein</fullName>
    </submittedName>
</protein>
<dbReference type="EMBL" id="PFJG01000035">
    <property type="protein sequence ID" value="PIX68053.1"/>
    <property type="molecule type" value="Genomic_DNA"/>
</dbReference>
<organism evidence="1 2">
    <name type="scientific">Candidatus Shapirobacteria bacterium CG_4_10_14_3_um_filter_35_13</name>
    <dbReference type="NCBI Taxonomy" id="1974873"/>
    <lineage>
        <taxon>Bacteria</taxon>
        <taxon>Candidatus Shapironibacteriota</taxon>
    </lineage>
</organism>
<sequence length="75" mass="8625">MSEKVLARDPEHEALLQSQFLFARFGGNFQKRVEDIMEVIINPSPFVTGGEKRRKALEDISHEINSIIITYPPLR</sequence>